<dbReference type="PANTHER" id="PTHR48081:SF8">
    <property type="entry name" value="ALPHA_BETA HYDROLASE FOLD-3 DOMAIN-CONTAINING PROTEIN-RELATED"/>
    <property type="match status" value="1"/>
</dbReference>
<keyword evidence="1 3" id="KW-0378">Hydrolase</keyword>
<keyword evidence="4" id="KW-1185">Reference proteome</keyword>
<proteinExistence type="predicted"/>
<dbReference type="InterPro" id="IPR029058">
    <property type="entry name" value="AB_hydrolase_fold"/>
</dbReference>
<organism evidence="3 4">
    <name type="scientific">Gordonia asplenii</name>
    <dbReference type="NCBI Taxonomy" id="2725283"/>
    <lineage>
        <taxon>Bacteria</taxon>
        <taxon>Bacillati</taxon>
        <taxon>Actinomycetota</taxon>
        <taxon>Actinomycetes</taxon>
        <taxon>Mycobacteriales</taxon>
        <taxon>Gordoniaceae</taxon>
        <taxon>Gordonia</taxon>
    </lineage>
</organism>
<protein>
    <submittedName>
        <fullName evidence="3">Alpha/beta hydrolase</fullName>
    </submittedName>
</protein>
<dbReference type="AlphaFoldDB" id="A0A848KZY6"/>
<evidence type="ECO:0000313" key="3">
    <source>
        <dbReference type="EMBL" id="NMO01771.1"/>
    </source>
</evidence>
<evidence type="ECO:0000256" key="1">
    <source>
        <dbReference type="ARBA" id="ARBA00022801"/>
    </source>
</evidence>
<comment type="caution">
    <text evidence="3">The sequence shown here is derived from an EMBL/GenBank/DDBJ whole genome shotgun (WGS) entry which is preliminary data.</text>
</comment>
<dbReference type="Pfam" id="PF07859">
    <property type="entry name" value="Abhydrolase_3"/>
    <property type="match status" value="1"/>
</dbReference>
<dbReference type="Gene3D" id="3.40.50.1820">
    <property type="entry name" value="alpha/beta hydrolase"/>
    <property type="match status" value="1"/>
</dbReference>
<dbReference type="Proteomes" id="UP000550729">
    <property type="component" value="Unassembled WGS sequence"/>
</dbReference>
<dbReference type="InterPro" id="IPR050300">
    <property type="entry name" value="GDXG_lipolytic_enzyme"/>
</dbReference>
<reference evidence="3 4" key="1">
    <citation type="submission" date="2020-04" db="EMBL/GenBank/DDBJ databases">
        <title>Gordonia sp. nov. TBRC 11910.</title>
        <authorList>
            <person name="Suriyachadkun C."/>
        </authorList>
    </citation>
    <scope>NUCLEOTIDE SEQUENCE [LARGE SCALE GENOMIC DNA]</scope>
    <source>
        <strain evidence="3 4">TBRC 11910</strain>
    </source>
</reference>
<gene>
    <name evidence="3" type="ORF">HH308_11155</name>
</gene>
<dbReference type="GO" id="GO:0016787">
    <property type="term" value="F:hydrolase activity"/>
    <property type="evidence" value="ECO:0007669"/>
    <property type="project" value="UniProtKB-KW"/>
</dbReference>
<sequence length="321" mass="34559">MIDSIPRPPIEPELAALLAANPEMFPTTITPDMIPALKVTTPPEKTEALLEQFDAESRDVVIDGHDGHPIVVSIIGAKGRTGTGPGFYHTHGGGMFAGDRFAGIDQFVEWAVRYNGVLVTVDYRLAPEFPDPYPIEDCYSGLKWTADNADELGIDPDRLIIGGASAGGGLAAGLTLLARDRKGPAVAGSLVIYPMLDERNDTVSARQIDGYGFWDRTSMETTWNAYLGDRRGTDAVSIYAAPTRATDLSGLPPTFLGVGAAEVFRDEVVAYASAIWAAGGDVALHVWPGAFHGVDLMAYDTRTAADMRDAHDRWIRRLLEG</sequence>
<dbReference type="InterPro" id="IPR013094">
    <property type="entry name" value="AB_hydrolase_3"/>
</dbReference>
<feature type="domain" description="Alpha/beta hydrolase fold-3" evidence="2">
    <location>
        <begin position="89"/>
        <end position="294"/>
    </location>
</feature>
<name>A0A848KZY6_9ACTN</name>
<dbReference type="EMBL" id="JABBNB010000009">
    <property type="protein sequence ID" value="NMO01771.1"/>
    <property type="molecule type" value="Genomic_DNA"/>
</dbReference>
<dbReference type="PANTHER" id="PTHR48081">
    <property type="entry name" value="AB HYDROLASE SUPERFAMILY PROTEIN C4A8.06C"/>
    <property type="match status" value="1"/>
</dbReference>
<evidence type="ECO:0000259" key="2">
    <source>
        <dbReference type="Pfam" id="PF07859"/>
    </source>
</evidence>
<accession>A0A848KZY6</accession>
<dbReference type="SUPFAM" id="SSF53474">
    <property type="entry name" value="alpha/beta-Hydrolases"/>
    <property type="match status" value="1"/>
</dbReference>
<evidence type="ECO:0000313" key="4">
    <source>
        <dbReference type="Proteomes" id="UP000550729"/>
    </source>
</evidence>